<organism evidence="11 12">
    <name type="scientific">Candidatus Portnoybacteria bacterium CG06_land_8_20_14_3_00_39_12</name>
    <dbReference type="NCBI Taxonomy" id="1974809"/>
    <lineage>
        <taxon>Bacteria</taxon>
        <taxon>Candidatus Portnoyibacteriota</taxon>
    </lineage>
</organism>
<evidence type="ECO:0000256" key="4">
    <source>
        <dbReference type="ARBA" id="ARBA00022598"/>
    </source>
</evidence>
<protein>
    <recommendedName>
        <fullName evidence="7 8">UDP-N-acetylmuramoylalanine--D-glutamate ligase</fullName>
        <ecNumber evidence="7 8">6.3.2.9</ecNumber>
    </recommendedName>
    <alternativeName>
        <fullName evidence="7">D-glutamic acid-adding enzyme</fullName>
    </alternativeName>
    <alternativeName>
        <fullName evidence="7">UDP-N-acetylmuramoyl-L-alanyl-D-glutamate synthetase</fullName>
    </alternativeName>
</protein>
<dbReference type="InterPro" id="IPR013221">
    <property type="entry name" value="Mur_ligase_cen"/>
</dbReference>
<dbReference type="GO" id="GO:0008764">
    <property type="term" value="F:UDP-N-acetylmuramoylalanine-D-glutamate ligase activity"/>
    <property type="evidence" value="ECO:0007669"/>
    <property type="project" value="UniProtKB-UniRule"/>
</dbReference>
<dbReference type="InterPro" id="IPR004101">
    <property type="entry name" value="Mur_ligase_C"/>
</dbReference>
<keyword evidence="7 8" id="KW-0133">Cell shape</keyword>
<dbReference type="PANTHER" id="PTHR43692:SF1">
    <property type="entry name" value="UDP-N-ACETYLMURAMOYLALANINE--D-GLUTAMATE LIGASE"/>
    <property type="match status" value="1"/>
</dbReference>
<dbReference type="GO" id="GO:0008360">
    <property type="term" value="P:regulation of cell shape"/>
    <property type="evidence" value="ECO:0007669"/>
    <property type="project" value="UniProtKB-KW"/>
</dbReference>
<sequence>MKIKDIKGKKVTVMGLGLHGGGLGIARFFAKHGAYVLATDIKPANELKATIAKLKGLKIKYVLGQHRLEDFVNADLVMQNPGVPENSKYLLVAKEHKIPIETDLGLFFDWCPAPIVGVTGTKGKSTTASLIAAMLGQVYDDVFLAGNNRTSVLEILPDIVSNDIVVLELSSWQLAGMRSHKKSPQVAVFTNIYPDHLNRYDSLRQYIQDKKVIFKWQKPDDILILNYDDNVVRNFAKEAQGKVCFYSLTDLALVSDRDDLLARAKIGAFLQGKKIFYGSRKHKVCQSKDFSLRGKHNIANILAAISVVKLAYQAPSRTIRQALRHYKPLSGRLEVVARKQEVRYINDTCATMPEATIAALKSLNKQNIILLAGGAAKGLSFQKLAKSIVKRVKMLILLTGSATDQLEKKVRKELVKQGKELKIVIVDSMDLAVNTAHQEAVSGDVVLLSPACASFGMFKHEFDRGDQFIKAVKSLK</sequence>
<keyword evidence="4 7" id="KW-0436">Ligase</keyword>
<accession>A0A2M7AXU6</accession>
<dbReference type="GO" id="GO:0005737">
    <property type="term" value="C:cytoplasm"/>
    <property type="evidence" value="ECO:0007669"/>
    <property type="project" value="UniProtKB-SubCell"/>
</dbReference>
<evidence type="ECO:0000256" key="1">
    <source>
        <dbReference type="ARBA" id="ARBA00004496"/>
    </source>
</evidence>
<dbReference type="Gene3D" id="3.40.50.720">
    <property type="entry name" value="NAD(P)-binding Rossmann-like Domain"/>
    <property type="match status" value="1"/>
</dbReference>
<comment type="similarity">
    <text evidence="7">Belongs to the MurCDEF family.</text>
</comment>
<dbReference type="GO" id="GO:0051301">
    <property type="term" value="P:cell division"/>
    <property type="evidence" value="ECO:0007669"/>
    <property type="project" value="UniProtKB-KW"/>
</dbReference>
<dbReference type="UniPathway" id="UPA00219"/>
<evidence type="ECO:0000256" key="3">
    <source>
        <dbReference type="ARBA" id="ARBA00022490"/>
    </source>
</evidence>
<reference evidence="12" key="1">
    <citation type="submission" date="2017-09" db="EMBL/GenBank/DDBJ databases">
        <title>Depth-based differentiation of microbial function through sediment-hosted aquifers and enrichment of novel symbionts in the deep terrestrial subsurface.</title>
        <authorList>
            <person name="Probst A.J."/>
            <person name="Ladd B."/>
            <person name="Jarett J.K."/>
            <person name="Geller-Mcgrath D.E."/>
            <person name="Sieber C.M.K."/>
            <person name="Emerson J.B."/>
            <person name="Anantharaman K."/>
            <person name="Thomas B.C."/>
            <person name="Malmstrom R."/>
            <person name="Stieglmeier M."/>
            <person name="Klingl A."/>
            <person name="Woyke T."/>
            <person name="Ryan C.M."/>
            <person name="Banfield J.F."/>
        </authorList>
    </citation>
    <scope>NUCLEOTIDE SEQUENCE [LARGE SCALE GENOMIC DNA]</scope>
</reference>
<name>A0A2M7AXU6_9BACT</name>
<feature type="binding site" evidence="7">
    <location>
        <begin position="120"/>
        <end position="126"/>
    </location>
    <ligand>
        <name>ATP</name>
        <dbReference type="ChEBI" id="CHEBI:30616"/>
    </ligand>
</feature>
<dbReference type="SUPFAM" id="SSF51984">
    <property type="entry name" value="MurCD N-terminal domain"/>
    <property type="match status" value="1"/>
</dbReference>
<dbReference type="AlphaFoldDB" id="A0A2M7AXU6"/>
<comment type="caution">
    <text evidence="11">The sequence shown here is derived from an EMBL/GenBank/DDBJ whole genome shotgun (WGS) entry which is preliminary data.</text>
</comment>
<keyword evidence="7 8" id="KW-0132">Cell division</keyword>
<evidence type="ECO:0000259" key="10">
    <source>
        <dbReference type="Pfam" id="PF08245"/>
    </source>
</evidence>
<dbReference type="InterPro" id="IPR005762">
    <property type="entry name" value="MurD"/>
</dbReference>
<dbReference type="InterPro" id="IPR036615">
    <property type="entry name" value="Mur_ligase_C_dom_sf"/>
</dbReference>
<dbReference type="Proteomes" id="UP000228775">
    <property type="component" value="Unassembled WGS sequence"/>
</dbReference>
<dbReference type="Pfam" id="PF08245">
    <property type="entry name" value="Mur_ligase_M"/>
    <property type="match status" value="1"/>
</dbReference>
<keyword evidence="6 7" id="KW-0067">ATP-binding</keyword>
<dbReference type="Pfam" id="PF21799">
    <property type="entry name" value="MurD-like_N"/>
    <property type="match status" value="1"/>
</dbReference>
<feature type="domain" description="Mur ligase C-terminal" evidence="9">
    <location>
        <begin position="331"/>
        <end position="452"/>
    </location>
</feature>
<dbReference type="Gene3D" id="3.40.1190.10">
    <property type="entry name" value="Mur-like, catalytic domain"/>
    <property type="match status" value="1"/>
</dbReference>
<keyword evidence="3 7" id="KW-0963">Cytoplasm</keyword>
<dbReference type="PANTHER" id="PTHR43692">
    <property type="entry name" value="UDP-N-ACETYLMURAMOYLALANINE--D-GLUTAMATE LIGASE"/>
    <property type="match status" value="1"/>
</dbReference>
<dbReference type="InterPro" id="IPR036565">
    <property type="entry name" value="Mur-like_cat_sf"/>
</dbReference>
<comment type="pathway">
    <text evidence="2 7 8">Cell wall biogenesis; peptidoglycan biosynthesis.</text>
</comment>
<dbReference type="Gene3D" id="3.90.190.20">
    <property type="entry name" value="Mur ligase, C-terminal domain"/>
    <property type="match status" value="1"/>
</dbReference>
<comment type="function">
    <text evidence="7 8">Cell wall formation. Catalyzes the addition of glutamate to the nucleotide precursor UDP-N-acetylmuramoyl-L-alanine (UMA).</text>
</comment>
<dbReference type="SUPFAM" id="SSF53623">
    <property type="entry name" value="MurD-like peptide ligases, catalytic domain"/>
    <property type="match status" value="1"/>
</dbReference>
<dbReference type="GO" id="GO:0009252">
    <property type="term" value="P:peptidoglycan biosynthetic process"/>
    <property type="evidence" value="ECO:0007669"/>
    <property type="project" value="UniProtKB-UniRule"/>
</dbReference>
<gene>
    <name evidence="7 11" type="primary">murD</name>
    <name evidence="11" type="ORF">COS76_00635</name>
</gene>
<evidence type="ECO:0000256" key="7">
    <source>
        <dbReference type="HAMAP-Rule" id="MF_00639"/>
    </source>
</evidence>
<comment type="catalytic activity">
    <reaction evidence="7 8">
        <text>UDP-N-acetyl-alpha-D-muramoyl-L-alanine + D-glutamate + ATP = UDP-N-acetyl-alpha-D-muramoyl-L-alanyl-D-glutamate + ADP + phosphate + H(+)</text>
        <dbReference type="Rhea" id="RHEA:16429"/>
        <dbReference type="ChEBI" id="CHEBI:15378"/>
        <dbReference type="ChEBI" id="CHEBI:29986"/>
        <dbReference type="ChEBI" id="CHEBI:30616"/>
        <dbReference type="ChEBI" id="CHEBI:43474"/>
        <dbReference type="ChEBI" id="CHEBI:83898"/>
        <dbReference type="ChEBI" id="CHEBI:83900"/>
        <dbReference type="ChEBI" id="CHEBI:456216"/>
        <dbReference type="EC" id="6.3.2.9"/>
    </reaction>
</comment>
<dbReference type="EC" id="6.3.2.9" evidence="7 8"/>
<evidence type="ECO:0000313" key="11">
    <source>
        <dbReference type="EMBL" id="PIU75465.1"/>
    </source>
</evidence>
<evidence type="ECO:0000259" key="9">
    <source>
        <dbReference type="Pfam" id="PF02875"/>
    </source>
</evidence>
<keyword evidence="7 8" id="KW-0573">Peptidoglycan synthesis</keyword>
<evidence type="ECO:0000256" key="8">
    <source>
        <dbReference type="RuleBase" id="RU003664"/>
    </source>
</evidence>
<dbReference type="GO" id="GO:0005524">
    <property type="term" value="F:ATP binding"/>
    <property type="evidence" value="ECO:0007669"/>
    <property type="project" value="UniProtKB-UniRule"/>
</dbReference>
<proteinExistence type="inferred from homology"/>
<dbReference type="SUPFAM" id="SSF53244">
    <property type="entry name" value="MurD-like peptide ligases, peptide-binding domain"/>
    <property type="match status" value="1"/>
</dbReference>
<keyword evidence="7 8" id="KW-0961">Cell wall biogenesis/degradation</keyword>
<comment type="subcellular location">
    <subcellularLocation>
        <location evidence="1 7 8">Cytoplasm</location>
    </subcellularLocation>
</comment>
<evidence type="ECO:0000256" key="2">
    <source>
        <dbReference type="ARBA" id="ARBA00004752"/>
    </source>
</evidence>
<dbReference type="GO" id="GO:0071555">
    <property type="term" value="P:cell wall organization"/>
    <property type="evidence" value="ECO:0007669"/>
    <property type="project" value="UniProtKB-KW"/>
</dbReference>
<keyword evidence="7 8" id="KW-0131">Cell cycle</keyword>
<feature type="domain" description="Mur ligase central" evidence="10">
    <location>
        <begin position="118"/>
        <end position="307"/>
    </location>
</feature>
<dbReference type="Pfam" id="PF02875">
    <property type="entry name" value="Mur_ligase_C"/>
    <property type="match status" value="1"/>
</dbReference>
<evidence type="ECO:0000256" key="6">
    <source>
        <dbReference type="ARBA" id="ARBA00022840"/>
    </source>
</evidence>
<evidence type="ECO:0000256" key="5">
    <source>
        <dbReference type="ARBA" id="ARBA00022741"/>
    </source>
</evidence>
<dbReference type="EMBL" id="PEVY01000012">
    <property type="protein sequence ID" value="PIU75465.1"/>
    <property type="molecule type" value="Genomic_DNA"/>
</dbReference>
<dbReference type="NCBIfam" id="TIGR01087">
    <property type="entry name" value="murD"/>
    <property type="match status" value="1"/>
</dbReference>
<evidence type="ECO:0000313" key="12">
    <source>
        <dbReference type="Proteomes" id="UP000228775"/>
    </source>
</evidence>
<dbReference type="HAMAP" id="MF_00639">
    <property type="entry name" value="MurD"/>
    <property type="match status" value="1"/>
</dbReference>
<keyword evidence="5 7" id="KW-0547">Nucleotide-binding</keyword>